<evidence type="ECO:0008006" key="3">
    <source>
        <dbReference type="Google" id="ProtNLM"/>
    </source>
</evidence>
<dbReference type="Pfam" id="PF11009">
    <property type="entry name" value="BrxC"/>
    <property type="match status" value="1"/>
</dbReference>
<gene>
    <name evidence="1" type="ORF">AM592_10830</name>
</gene>
<sequence>MTKQHIQSIEEFDALIEQDKPFVFFKHSLTCPISKNAFVEYEAFTKQNENVQSYYLHVQTDRELSNYIAEKTGIRHESPQALVFDNGSVKWHASHSKITADSLMKNL</sequence>
<name>A0A0M3R9U4_9BACI</name>
<reference evidence="2" key="1">
    <citation type="submission" date="2015-08" db="EMBL/GenBank/DDBJ databases">
        <title>Genome sequencing project for genomic taxonomy and phylogenomics of Bacillus-like bacteria.</title>
        <authorList>
            <person name="Liu B."/>
            <person name="Wang J."/>
            <person name="Zhu Y."/>
            <person name="Liu G."/>
            <person name="Chen Q."/>
            <person name="Chen Z."/>
            <person name="Lan J."/>
            <person name="Che J."/>
            <person name="Ge C."/>
            <person name="Shi H."/>
            <person name="Pan Z."/>
            <person name="Liu X."/>
        </authorList>
    </citation>
    <scope>NUCLEOTIDE SEQUENCE [LARGE SCALE GENOMIC DNA]</scope>
    <source>
        <strain evidence="2">FJAT-4402</strain>
    </source>
</reference>
<dbReference type="OrthoDB" id="677051at2"/>
<evidence type="ECO:0000313" key="2">
    <source>
        <dbReference type="Proteomes" id="UP000067625"/>
    </source>
</evidence>
<dbReference type="NCBIfam" id="TIGR04019">
    <property type="entry name" value="B_thiol_YtxJ"/>
    <property type="match status" value="1"/>
</dbReference>
<keyword evidence="2" id="KW-1185">Reference proteome</keyword>
<dbReference type="InterPro" id="IPR022551">
    <property type="entry name" value="BrxC"/>
</dbReference>
<dbReference type="RefSeq" id="WP_053603823.1">
    <property type="nucleotide sequence ID" value="NZ_CP012600.1"/>
</dbReference>
<dbReference type="SUPFAM" id="SSF52833">
    <property type="entry name" value="Thioredoxin-like"/>
    <property type="match status" value="1"/>
</dbReference>
<dbReference type="AlphaFoldDB" id="A0A0M3R9U4"/>
<dbReference type="Proteomes" id="UP000067625">
    <property type="component" value="Chromosome"/>
</dbReference>
<reference evidence="1 2" key="2">
    <citation type="journal article" date="2016" name="Int. J. Syst. Evol. Microbiol.">
        <title>Bacillus gobiensis sp. nov., isolated from a soil sample.</title>
        <authorList>
            <person name="Liu B."/>
            <person name="Liu G.H."/>
            <person name="Cetin S."/>
            <person name="Schumann P."/>
            <person name="Pan Z.Z."/>
            <person name="Chen Q.Q."/>
        </authorList>
    </citation>
    <scope>NUCLEOTIDE SEQUENCE [LARGE SCALE GENOMIC DNA]</scope>
    <source>
        <strain evidence="1 2">FJAT-4402</strain>
    </source>
</reference>
<protein>
    <recommendedName>
        <fullName evidence="3">Thioredoxin</fullName>
    </recommendedName>
</protein>
<proteinExistence type="predicted"/>
<dbReference type="InterPro" id="IPR036249">
    <property type="entry name" value="Thioredoxin-like_sf"/>
</dbReference>
<dbReference type="EMBL" id="CP012600">
    <property type="protein sequence ID" value="ALC82042.1"/>
    <property type="molecule type" value="Genomic_DNA"/>
</dbReference>
<evidence type="ECO:0000313" key="1">
    <source>
        <dbReference type="EMBL" id="ALC82042.1"/>
    </source>
</evidence>
<accession>A0A0M3R9U4</accession>
<dbReference type="STRING" id="1441095.AM592_10830"/>
<dbReference type="Gene3D" id="3.40.30.10">
    <property type="entry name" value="Glutaredoxin"/>
    <property type="match status" value="1"/>
</dbReference>
<organism evidence="1 2">
    <name type="scientific">Bacillus gobiensis</name>
    <dbReference type="NCBI Taxonomy" id="1441095"/>
    <lineage>
        <taxon>Bacteria</taxon>
        <taxon>Bacillati</taxon>
        <taxon>Bacillota</taxon>
        <taxon>Bacilli</taxon>
        <taxon>Bacillales</taxon>
        <taxon>Bacillaceae</taxon>
        <taxon>Bacillus</taxon>
    </lineage>
</organism>
<dbReference type="PATRIC" id="fig|1441095.3.peg.2386"/>